<proteinExistence type="predicted"/>
<dbReference type="Pfam" id="PF07727">
    <property type="entry name" value="RVT_2"/>
    <property type="match status" value="1"/>
</dbReference>
<name>A0A9Q3GGH8_9BASI</name>
<accession>A0A9Q3GGH8</accession>
<dbReference type="Proteomes" id="UP000765509">
    <property type="component" value="Unassembled WGS sequence"/>
</dbReference>
<reference evidence="2" key="1">
    <citation type="submission" date="2021-03" db="EMBL/GenBank/DDBJ databases">
        <title>Draft genome sequence of rust myrtle Austropuccinia psidii MF-1, a brazilian biotype.</title>
        <authorList>
            <person name="Quecine M.C."/>
            <person name="Pachon D.M.R."/>
            <person name="Bonatelli M.L."/>
            <person name="Correr F.H."/>
            <person name="Franceschini L.M."/>
            <person name="Leite T.F."/>
            <person name="Margarido G.R.A."/>
            <person name="Almeida C.A."/>
            <person name="Ferrarezi J.A."/>
            <person name="Labate C.A."/>
        </authorList>
    </citation>
    <scope>NUCLEOTIDE SEQUENCE</scope>
    <source>
        <strain evidence="2">MF-1</strain>
    </source>
</reference>
<comment type="caution">
    <text evidence="2">The sequence shown here is derived from an EMBL/GenBank/DDBJ whole genome shotgun (WGS) entry which is preliminary data.</text>
</comment>
<evidence type="ECO:0000259" key="1">
    <source>
        <dbReference type="Pfam" id="PF07727"/>
    </source>
</evidence>
<feature type="domain" description="Reverse transcriptase Ty1/copia-type" evidence="1">
    <location>
        <begin position="36"/>
        <end position="153"/>
    </location>
</feature>
<dbReference type="AlphaFoldDB" id="A0A9Q3GGH8"/>
<keyword evidence="3" id="KW-1185">Reference proteome</keyword>
<gene>
    <name evidence="2" type="ORF">O181_006151</name>
</gene>
<dbReference type="OrthoDB" id="2687355at2759"/>
<sequence length="411" mass="47528">MCSSEGDALDTAIKEEISNITNMCVFGISPLTPLQRVLPGGWPFAIKLDANGRTQYKAQYVARGNLQHPIFKYTHTFAPTSNFTSLRNLLVIASQRKWHVANFKFVAEYLNVPIHEELWILPPEGYGFRLRKALYGTRQAGRCWGECPTGHLISFTHLGESILLVNMSSNKIVNCLLLNSDNYFTWVTMMELELDNIGALDLILKTDHQAREIQETLNHKAYNLILQYLNEDNLSFVSSMLDQTNKRKGIELWKILKEKHISNNISSQTLAFTKFSQVKFDSNLEFIQEICITVSKMKLVGFKLEESTLIIMVLSKLPQELNSFVRLMSHGFRNKGLDFILKKLEQDHIQFKLNEDSFEATVALYSQRNKRYCNYCQKKSHLKEYCWKKYPERKPANFIAQFDEDEPSIEL</sequence>
<dbReference type="InterPro" id="IPR013103">
    <property type="entry name" value="RVT_2"/>
</dbReference>
<dbReference type="Pfam" id="PF14223">
    <property type="entry name" value="Retrotran_gag_2"/>
    <property type="match status" value="1"/>
</dbReference>
<evidence type="ECO:0000313" key="3">
    <source>
        <dbReference type="Proteomes" id="UP000765509"/>
    </source>
</evidence>
<organism evidence="2 3">
    <name type="scientific">Austropuccinia psidii MF-1</name>
    <dbReference type="NCBI Taxonomy" id="1389203"/>
    <lineage>
        <taxon>Eukaryota</taxon>
        <taxon>Fungi</taxon>
        <taxon>Dikarya</taxon>
        <taxon>Basidiomycota</taxon>
        <taxon>Pucciniomycotina</taxon>
        <taxon>Pucciniomycetes</taxon>
        <taxon>Pucciniales</taxon>
        <taxon>Sphaerophragmiaceae</taxon>
        <taxon>Austropuccinia</taxon>
    </lineage>
</organism>
<protein>
    <recommendedName>
        <fullName evidence="1">Reverse transcriptase Ty1/copia-type domain-containing protein</fullName>
    </recommendedName>
</protein>
<evidence type="ECO:0000313" key="2">
    <source>
        <dbReference type="EMBL" id="MBW0466436.1"/>
    </source>
</evidence>
<dbReference type="EMBL" id="AVOT02001300">
    <property type="protein sequence ID" value="MBW0466436.1"/>
    <property type="molecule type" value="Genomic_DNA"/>
</dbReference>